<keyword evidence="6 8" id="KW-0472">Membrane</keyword>
<feature type="transmembrane region" description="Helical" evidence="8">
    <location>
        <begin position="416"/>
        <end position="437"/>
    </location>
</feature>
<feature type="transmembrane region" description="Helical" evidence="8">
    <location>
        <begin position="944"/>
        <end position="964"/>
    </location>
</feature>
<dbReference type="SUPFAM" id="SSF53448">
    <property type="entry name" value="Nucleotide-diphospho-sugar transferases"/>
    <property type="match status" value="1"/>
</dbReference>
<dbReference type="EnsemblMetazoa" id="G7634.2">
    <property type="protein sequence ID" value="G7634.2:cds"/>
    <property type="gene ID" value="G7634"/>
</dbReference>
<dbReference type="InterPro" id="IPR013761">
    <property type="entry name" value="SAM/pointed_sf"/>
</dbReference>
<feature type="transmembrane region" description="Helical" evidence="8">
    <location>
        <begin position="976"/>
        <end position="993"/>
    </location>
</feature>
<evidence type="ECO:0000313" key="10">
    <source>
        <dbReference type="EnsemblMetazoa" id="G7634.2:cds"/>
    </source>
</evidence>
<evidence type="ECO:0000313" key="11">
    <source>
        <dbReference type="Proteomes" id="UP000005408"/>
    </source>
</evidence>
<evidence type="ECO:0000256" key="4">
    <source>
        <dbReference type="ARBA" id="ARBA00022692"/>
    </source>
</evidence>
<keyword evidence="4 8" id="KW-0812">Transmembrane</keyword>
<feature type="region of interest" description="Disordered" evidence="7">
    <location>
        <begin position="1126"/>
        <end position="1173"/>
    </location>
</feature>
<dbReference type="PANTHER" id="PTHR22914:SF41">
    <property type="entry name" value="CHITIN SYNTHASE 7"/>
    <property type="match status" value="1"/>
</dbReference>
<dbReference type="GO" id="GO:0071944">
    <property type="term" value="C:cell periphery"/>
    <property type="evidence" value="ECO:0007669"/>
    <property type="project" value="TreeGrafter"/>
</dbReference>
<dbReference type="InterPro" id="IPR001660">
    <property type="entry name" value="SAM"/>
</dbReference>
<feature type="region of interest" description="Disordered" evidence="7">
    <location>
        <begin position="25"/>
        <end position="60"/>
    </location>
</feature>
<feature type="compositionally biased region" description="Polar residues" evidence="7">
    <location>
        <begin position="28"/>
        <end position="38"/>
    </location>
</feature>
<feature type="compositionally biased region" description="Polar residues" evidence="7">
    <location>
        <begin position="294"/>
        <end position="317"/>
    </location>
</feature>
<evidence type="ECO:0000256" key="7">
    <source>
        <dbReference type="SAM" id="MobiDB-lite"/>
    </source>
</evidence>
<feature type="domain" description="SAM" evidence="9">
    <location>
        <begin position="1169"/>
        <end position="1232"/>
    </location>
</feature>
<evidence type="ECO:0000256" key="2">
    <source>
        <dbReference type="ARBA" id="ARBA00012543"/>
    </source>
</evidence>
<dbReference type="Pfam" id="PF03142">
    <property type="entry name" value="Chitin_synth_2"/>
    <property type="match status" value="1"/>
</dbReference>
<keyword evidence="11" id="KW-1185">Reference proteome</keyword>
<sequence>MLRGATDVGQLPASTSLQEVINLVPGPTANTPSSSTVAAANPESLGKESRMTGQESEAENQQLDLSYLTVKQKFKDKSSSHQGSLKIVVLIKWGITVISFVIFLASLVVSKLTLFGLVNGLNAGKDATVLNYQTYCMCFVLLLAPNIISLLRSLWNITGWFDLPWPGLKAVGLINLSAAMESVGLCIVLFKTLTSGSTIAGVSGLQVGLIIPIIFYTIKGQNDLPYFRHLSFVSIITMLAGSGLVIFIYIKESEHEAWTLVGVFVAFLSMFPYLNNKIFEDTNNKDSDPDCTDSKTVSNNPDSVDMQSGSNNPDSTNPSDRIHAIHCGIMPEIEIVAPDGIDRPPVNARAWKVAVFKNCFSTEIKSGSNNPDSTNSSDSVHSSSCCCITRIENGEEDGKYTPPDNASAWKIQLISAVFKILFSIIATSAVFIEFAVGKMDMKDAVMLGWNWSTSDRSYRLFIAHIVTSLIAYVTAVFAFHTCIHRGAFLLPILLSSPVVYTLMVLSYSCEWFATFLDQPSMFCANRVNVEYSVLAMVCTTLSIFLVYGRLIWHLKGEVLLKETQLFWYPAYNSVMLEHNEITPKSDETTQWVYICTTMYRESRKEMQQLLESIQKISQGTSDKICFESHIFVDGAVREKEMTEFALQLIGLLNDTLHIDAVSDSEKTWTPYGLRFKWDLTGPNKMKFYIHLKDSAKVKKKKRWSQIMYMSYILDFLSKQHTNRDVNPRDTNKFILTTDADVRFNPESVEALLDLMKRDTSVGAVCARTYPLGSGPVMWYQKFEYAVGHWFQKAAEHVLGSVLCAPGCFSMYRCLALKKILPEYASNVERAFDFLMKDMGEDRWLCTLMIQNGWRIDYCAASENETFCPEKFEEFYKQRRRWIVSTLANLISLITHWHLVRNSNHQVSFLFCLYQIILFALTFIGPSTVVCIVAGGLSYSWDINFVVSVILQVIVCLIYAGICLFGNEKWQMKSGKIITFLYSIIMAAVFIGLLERIAKEIIGITSDIGENVSDSTEKSTIPSGVISDNLPVSFLTLYLGVMCAIFLITTLLHPYDFTCLLNGLSYLFCLPSAYVLLYIYSIINIIDSSWGTREEKKHNSVKLRSDWYESFVKFIKGISWYFGRKETPKDSGSVSPGNSDEDIESEIHQDNSDSIEEDTGYTEPQKSDEESQNKVEKWLPEDMKNYAPVFKDNGFDNTRFLSMLTKTDLKRLGIQMLAHREILWRKIQDIPKFIIPVCVPNDPYSWLQTLGLEIYKPNFQRNHIKSAQDMEALKSFSKKDIEEELGIKKTGHLRMIVNAIKRLRIPTNEERIITKIQEQIRKQNDQDMRNLNGEENKFWNDLIQACLQPSSGAFSLETILKGELQNLRNRWLTISGIVNCLWIFTIMTLSGSIHLKIAETDPLSLLFLVVFGFIFVLQFLCMIIHRFTTLCHLIARAQYRWVDSTKKRESKCDRCIQEKRKCCSQSSKTNAKPIKTKEFRSCS</sequence>
<reference evidence="10" key="1">
    <citation type="submission" date="2022-08" db="UniProtKB">
        <authorList>
            <consortium name="EnsemblMetazoa"/>
        </authorList>
    </citation>
    <scope>IDENTIFICATION</scope>
    <source>
        <strain evidence="10">05x7-T-G4-1.051#20</strain>
    </source>
</reference>
<feature type="domain" description="SAM" evidence="9">
    <location>
        <begin position="1245"/>
        <end position="1305"/>
    </location>
</feature>
<dbReference type="Pfam" id="PF07647">
    <property type="entry name" value="SAM_2"/>
    <property type="match status" value="1"/>
</dbReference>
<feature type="region of interest" description="Disordered" evidence="7">
    <location>
        <begin position="1463"/>
        <end position="1482"/>
    </location>
</feature>
<evidence type="ECO:0000256" key="6">
    <source>
        <dbReference type="ARBA" id="ARBA00023136"/>
    </source>
</evidence>
<evidence type="ECO:0000256" key="3">
    <source>
        <dbReference type="ARBA" id="ARBA00022676"/>
    </source>
</evidence>
<dbReference type="PROSITE" id="PS50105">
    <property type="entry name" value="SAM_DOMAIN"/>
    <property type="match status" value="2"/>
</dbReference>
<feature type="transmembrane region" description="Helical" evidence="8">
    <location>
        <begin position="1031"/>
        <end position="1051"/>
    </location>
</feature>
<dbReference type="InterPro" id="IPR004835">
    <property type="entry name" value="Chitin_synth"/>
</dbReference>
<proteinExistence type="predicted"/>
<dbReference type="SUPFAM" id="SSF47769">
    <property type="entry name" value="SAM/Pointed domain"/>
    <property type="match status" value="2"/>
</dbReference>
<feature type="transmembrane region" description="Helical" evidence="8">
    <location>
        <begin position="881"/>
        <end position="899"/>
    </location>
</feature>
<dbReference type="GO" id="GO:0006031">
    <property type="term" value="P:chitin biosynthetic process"/>
    <property type="evidence" value="ECO:0007669"/>
    <property type="project" value="TreeGrafter"/>
</dbReference>
<feature type="transmembrane region" description="Helical" evidence="8">
    <location>
        <begin position="196"/>
        <end position="218"/>
    </location>
</feature>
<feature type="transmembrane region" description="Helical" evidence="8">
    <location>
        <begin position="533"/>
        <end position="552"/>
    </location>
</feature>
<evidence type="ECO:0000256" key="8">
    <source>
        <dbReference type="SAM" id="Phobius"/>
    </source>
</evidence>
<evidence type="ECO:0000256" key="5">
    <source>
        <dbReference type="ARBA" id="ARBA00022989"/>
    </source>
</evidence>
<dbReference type="InterPro" id="IPR029044">
    <property type="entry name" value="Nucleotide-diphossugar_trans"/>
</dbReference>
<dbReference type="Gene3D" id="1.10.150.50">
    <property type="entry name" value="Transcription Factor, Ets-1"/>
    <property type="match status" value="2"/>
</dbReference>
<dbReference type="Gene3D" id="3.90.550.10">
    <property type="entry name" value="Spore Coat Polysaccharide Biosynthesis Protein SpsA, Chain A"/>
    <property type="match status" value="1"/>
</dbReference>
<feature type="transmembrane region" description="Helical" evidence="8">
    <location>
        <begin position="457"/>
        <end position="479"/>
    </location>
</feature>
<evidence type="ECO:0000259" key="9">
    <source>
        <dbReference type="PROSITE" id="PS50105"/>
    </source>
</evidence>
<feature type="transmembrane region" description="Helical" evidence="8">
    <location>
        <begin position="257"/>
        <end position="275"/>
    </location>
</feature>
<dbReference type="CDD" id="cd09487">
    <property type="entry name" value="SAM_superfamily"/>
    <property type="match status" value="1"/>
</dbReference>
<feature type="compositionally biased region" description="Basic and acidic residues" evidence="7">
    <location>
        <begin position="1164"/>
        <end position="1173"/>
    </location>
</feature>
<organism evidence="10 11">
    <name type="scientific">Magallana gigas</name>
    <name type="common">Pacific oyster</name>
    <name type="synonym">Crassostrea gigas</name>
    <dbReference type="NCBI Taxonomy" id="29159"/>
    <lineage>
        <taxon>Eukaryota</taxon>
        <taxon>Metazoa</taxon>
        <taxon>Spiralia</taxon>
        <taxon>Lophotrochozoa</taxon>
        <taxon>Mollusca</taxon>
        <taxon>Bivalvia</taxon>
        <taxon>Autobranchia</taxon>
        <taxon>Pteriomorphia</taxon>
        <taxon>Ostreida</taxon>
        <taxon>Ostreoidea</taxon>
        <taxon>Ostreidae</taxon>
        <taxon>Magallana</taxon>
    </lineage>
</organism>
<dbReference type="SMART" id="SM00454">
    <property type="entry name" value="SAM"/>
    <property type="match status" value="2"/>
</dbReference>
<keyword evidence="5 8" id="KW-1133">Transmembrane helix</keyword>
<dbReference type="Proteomes" id="UP000005408">
    <property type="component" value="Unassembled WGS sequence"/>
</dbReference>
<feature type="transmembrane region" description="Helical" evidence="8">
    <location>
        <begin position="905"/>
        <end position="932"/>
    </location>
</feature>
<comment type="subcellular location">
    <subcellularLocation>
        <location evidence="1">Membrane</location>
        <topology evidence="1">Multi-pass membrane protein</topology>
    </subcellularLocation>
</comment>
<feature type="transmembrane region" description="Helical" evidence="8">
    <location>
        <begin position="486"/>
        <end position="513"/>
    </location>
</feature>
<dbReference type="Pfam" id="PF00536">
    <property type="entry name" value="SAM_1"/>
    <property type="match status" value="1"/>
</dbReference>
<feature type="transmembrane region" description="Helical" evidence="8">
    <location>
        <begin position="167"/>
        <end position="190"/>
    </location>
</feature>
<dbReference type="GO" id="GO:0004100">
    <property type="term" value="F:chitin synthase activity"/>
    <property type="evidence" value="ECO:0007669"/>
    <property type="project" value="UniProtKB-EC"/>
</dbReference>
<dbReference type="EC" id="2.4.1.16" evidence="2"/>
<keyword evidence="3" id="KW-0328">Glycosyltransferase</keyword>
<feature type="region of interest" description="Disordered" evidence="7">
    <location>
        <begin position="284"/>
        <end position="317"/>
    </location>
</feature>
<feature type="transmembrane region" description="Helical" evidence="8">
    <location>
        <begin position="87"/>
        <end position="112"/>
    </location>
</feature>
<accession>A0A8W8NYZ3</accession>
<feature type="transmembrane region" description="Helical" evidence="8">
    <location>
        <begin position="230"/>
        <end position="251"/>
    </location>
</feature>
<feature type="compositionally biased region" description="Polar residues" evidence="7">
    <location>
        <begin position="51"/>
        <end position="60"/>
    </location>
</feature>
<feature type="transmembrane region" description="Helical" evidence="8">
    <location>
        <begin position="132"/>
        <end position="155"/>
    </location>
</feature>
<protein>
    <recommendedName>
        <fullName evidence="2">chitin synthase</fullName>
        <ecNumber evidence="2">2.4.1.16</ecNumber>
    </recommendedName>
</protein>
<evidence type="ECO:0000256" key="1">
    <source>
        <dbReference type="ARBA" id="ARBA00004141"/>
    </source>
</evidence>
<keyword evidence="3" id="KW-0808">Transferase</keyword>
<name>A0A8W8NYZ3_MAGGI</name>
<feature type="transmembrane region" description="Helical" evidence="8">
    <location>
        <begin position="1370"/>
        <end position="1392"/>
    </location>
</feature>
<feature type="transmembrane region" description="Helical" evidence="8">
    <location>
        <begin position="1404"/>
        <end position="1423"/>
    </location>
</feature>
<dbReference type="PANTHER" id="PTHR22914">
    <property type="entry name" value="CHITIN SYNTHASE"/>
    <property type="match status" value="1"/>
</dbReference>
<dbReference type="GO" id="GO:0016020">
    <property type="term" value="C:membrane"/>
    <property type="evidence" value="ECO:0007669"/>
    <property type="project" value="UniProtKB-SubCell"/>
</dbReference>
<feature type="transmembrane region" description="Helical" evidence="8">
    <location>
        <begin position="1063"/>
        <end position="1085"/>
    </location>
</feature>